<organism evidence="10 11">
    <name type="scientific">candidate division WOR-1 bacterium RIFOXYB2_FULL_48_7</name>
    <dbReference type="NCBI Taxonomy" id="1802583"/>
    <lineage>
        <taxon>Bacteria</taxon>
        <taxon>Bacillati</taxon>
        <taxon>Saganbacteria</taxon>
    </lineage>
</organism>
<keyword evidence="5" id="KW-0560">Oxidoreductase</keyword>
<feature type="transmembrane region" description="Helical" evidence="8">
    <location>
        <begin position="419"/>
        <end position="441"/>
    </location>
</feature>
<gene>
    <name evidence="10" type="ORF">A2311_03405</name>
</gene>
<keyword evidence="2" id="KW-1003">Cell membrane</keyword>
<dbReference type="GO" id="GO:0005886">
    <property type="term" value="C:plasma membrane"/>
    <property type="evidence" value="ECO:0007669"/>
    <property type="project" value="UniProtKB-SubCell"/>
</dbReference>
<evidence type="ECO:0000256" key="3">
    <source>
        <dbReference type="ARBA" id="ARBA00022692"/>
    </source>
</evidence>
<evidence type="ECO:0000256" key="6">
    <source>
        <dbReference type="ARBA" id="ARBA00023136"/>
    </source>
</evidence>
<feature type="domain" description="NADH:quinone oxidoreductase/Mrp antiporter transmembrane" evidence="9">
    <location>
        <begin position="71"/>
        <end position="357"/>
    </location>
</feature>
<feature type="transmembrane region" description="Helical" evidence="8">
    <location>
        <begin position="471"/>
        <end position="489"/>
    </location>
</feature>
<accession>A0A1F4TRT2</accession>
<feature type="transmembrane region" description="Helical" evidence="8">
    <location>
        <begin position="585"/>
        <end position="605"/>
    </location>
</feature>
<evidence type="ECO:0000256" key="7">
    <source>
        <dbReference type="RuleBase" id="RU000320"/>
    </source>
</evidence>
<evidence type="ECO:0000256" key="1">
    <source>
        <dbReference type="ARBA" id="ARBA00004651"/>
    </source>
</evidence>
<feature type="transmembrane region" description="Helical" evidence="8">
    <location>
        <begin position="18"/>
        <end position="39"/>
    </location>
</feature>
<dbReference type="PRINTS" id="PR01437">
    <property type="entry name" value="NUOXDRDTASE4"/>
</dbReference>
<evidence type="ECO:0000256" key="4">
    <source>
        <dbReference type="ARBA" id="ARBA00022989"/>
    </source>
</evidence>
<dbReference type="InterPro" id="IPR003918">
    <property type="entry name" value="NADH_UbQ_OxRdtase"/>
</dbReference>
<feature type="transmembrane region" description="Helical" evidence="8">
    <location>
        <begin position="322"/>
        <end position="339"/>
    </location>
</feature>
<dbReference type="InterPro" id="IPR001750">
    <property type="entry name" value="ND/Mrp_TM"/>
</dbReference>
<dbReference type="GO" id="GO:0042773">
    <property type="term" value="P:ATP synthesis coupled electron transport"/>
    <property type="evidence" value="ECO:0007669"/>
    <property type="project" value="InterPro"/>
</dbReference>
<feature type="transmembrane region" description="Helical" evidence="8">
    <location>
        <begin position="106"/>
        <end position="130"/>
    </location>
</feature>
<feature type="transmembrane region" description="Helical" evidence="8">
    <location>
        <begin position="275"/>
        <end position="301"/>
    </location>
</feature>
<dbReference type="PANTHER" id="PTHR42682">
    <property type="entry name" value="HYDROGENASE-4 COMPONENT F"/>
    <property type="match status" value="1"/>
</dbReference>
<protein>
    <recommendedName>
        <fullName evidence="9">NADH:quinone oxidoreductase/Mrp antiporter transmembrane domain-containing protein</fullName>
    </recommendedName>
</protein>
<keyword evidence="3 7" id="KW-0812">Transmembrane</keyword>
<name>A0A1F4TRT2_UNCSA</name>
<keyword evidence="6 8" id="KW-0472">Membrane</keyword>
<evidence type="ECO:0000313" key="11">
    <source>
        <dbReference type="Proteomes" id="UP000178951"/>
    </source>
</evidence>
<feature type="transmembrane region" description="Helical" evidence="8">
    <location>
        <begin position="51"/>
        <end position="68"/>
    </location>
</feature>
<dbReference type="GO" id="GO:0008137">
    <property type="term" value="F:NADH dehydrogenase (ubiquinone) activity"/>
    <property type="evidence" value="ECO:0007669"/>
    <property type="project" value="InterPro"/>
</dbReference>
<reference evidence="10 11" key="1">
    <citation type="journal article" date="2016" name="Nat. Commun.">
        <title>Thousands of microbial genomes shed light on interconnected biogeochemical processes in an aquifer system.</title>
        <authorList>
            <person name="Anantharaman K."/>
            <person name="Brown C.T."/>
            <person name="Hug L.A."/>
            <person name="Sharon I."/>
            <person name="Castelle C.J."/>
            <person name="Probst A.J."/>
            <person name="Thomas B.C."/>
            <person name="Singh A."/>
            <person name="Wilkins M.J."/>
            <person name="Karaoz U."/>
            <person name="Brodie E.L."/>
            <person name="Williams K.H."/>
            <person name="Hubbard S.S."/>
            <person name="Banfield J.F."/>
        </authorList>
    </citation>
    <scope>NUCLEOTIDE SEQUENCE [LARGE SCALE GENOMIC DNA]</scope>
</reference>
<dbReference type="Pfam" id="PF00361">
    <property type="entry name" value="Proton_antipo_M"/>
    <property type="match status" value="1"/>
</dbReference>
<feature type="transmembrane region" description="Helical" evidence="8">
    <location>
        <begin position="215"/>
        <end position="237"/>
    </location>
</feature>
<evidence type="ECO:0000256" key="8">
    <source>
        <dbReference type="SAM" id="Phobius"/>
    </source>
</evidence>
<feature type="transmembrane region" description="Helical" evidence="8">
    <location>
        <begin position="186"/>
        <end position="209"/>
    </location>
</feature>
<dbReference type="STRING" id="1802583.A2311_03405"/>
<evidence type="ECO:0000313" key="10">
    <source>
        <dbReference type="EMBL" id="OGC35368.1"/>
    </source>
</evidence>
<proteinExistence type="predicted"/>
<dbReference type="AlphaFoldDB" id="A0A1F4TRT2"/>
<dbReference type="Proteomes" id="UP000178951">
    <property type="component" value="Unassembled WGS sequence"/>
</dbReference>
<keyword evidence="4 8" id="KW-1133">Transmembrane helix</keyword>
<evidence type="ECO:0000256" key="5">
    <source>
        <dbReference type="ARBA" id="ARBA00023002"/>
    </source>
</evidence>
<comment type="caution">
    <text evidence="10">The sequence shown here is derived from an EMBL/GenBank/DDBJ whole genome shotgun (WGS) entry which is preliminary data.</text>
</comment>
<feature type="transmembrane region" description="Helical" evidence="8">
    <location>
        <begin position="150"/>
        <end position="174"/>
    </location>
</feature>
<feature type="transmembrane region" description="Helical" evidence="8">
    <location>
        <begin position="74"/>
        <end position="94"/>
    </location>
</feature>
<feature type="transmembrane region" description="Helical" evidence="8">
    <location>
        <begin position="244"/>
        <end position="269"/>
    </location>
</feature>
<sequence>MDIFKFYILNNLNCQFDLITYFFLFIILLVALPSLLYASAYLRGHYSSRKIIWCQALTVGFIVAMAGVVSAGNIVTFLLAWELMTLISYLLIVGEPENLQAARAGVIYLVMAHLGTAMLLAAFLVLYQQLGTMDFTAMKQSISLLTPGTLNLLFLLFFFGFAAKAGVVPLHIWLPYAHPEAPSQVSALMSGVMIKTALYGMVRFIFFLLGVQALWWGLLVVGLAALSALVGAIYALIENDLKKILAYCSIENIGIILFGFGSAMIFAYYQLSYLTVLALAAGLYHLLNHAVFKALLFLSAGSVIRAVQLRNIEQMGGLIKRLPWTAGMFLLGALGIAGLPPLNGFVSEWLTFQALFMGAGQMVSGEMKLFFGLAVALLAATSGLSAAGFVKAFGITFLARSRSTAAAAAGEVPAAMLAAQGWLAALVIILGLGAPLIFPLITQVAGQAAGLSVGVVFPITGQAAVSPVGLAFLLILFPLITAGLFLIFGRKNVAVSGTWDCGYYQLSARNEFTGTGLSKPFRIAYSFFLQPYRKMAKIRTAHYHVSSLHYETKTKKVFMAYFYDKLVGFVFHNANLFKRFQAGSVHIYLGYLFFVLLLLLTVWRFI</sequence>
<evidence type="ECO:0000256" key="2">
    <source>
        <dbReference type="ARBA" id="ARBA00022475"/>
    </source>
</evidence>
<dbReference type="InterPro" id="IPR052175">
    <property type="entry name" value="ComplexI-like_HydComp"/>
</dbReference>
<feature type="transmembrane region" description="Helical" evidence="8">
    <location>
        <begin position="370"/>
        <end position="399"/>
    </location>
</feature>
<evidence type="ECO:0000259" key="9">
    <source>
        <dbReference type="Pfam" id="PF00361"/>
    </source>
</evidence>
<comment type="subcellular location">
    <subcellularLocation>
        <location evidence="1">Cell membrane</location>
        <topology evidence="1">Multi-pass membrane protein</topology>
    </subcellularLocation>
    <subcellularLocation>
        <location evidence="7">Membrane</location>
        <topology evidence="7">Multi-pass membrane protein</topology>
    </subcellularLocation>
</comment>
<dbReference type="GO" id="GO:0016491">
    <property type="term" value="F:oxidoreductase activity"/>
    <property type="evidence" value="ECO:0007669"/>
    <property type="project" value="UniProtKB-KW"/>
</dbReference>
<dbReference type="EMBL" id="MEUF01000029">
    <property type="protein sequence ID" value="OGC35368.1"/>
    <property type="molecule type" value="Genomic_DNA"/>
</dbReference>
<dbReference type="PANTHER" id="PTHR42682:SF3">
    <property type="entry name" value="FORMATE HYDROGENLYASE SUBUNIT 3-RELATED"/>
    <property type="match status" value="1"/>
</dbReference>